<dbReference type="EMBL" id="BARS01027113">
    <property type="protein sequence ID" value="GAG08244.1"/>
    <property type="molecule type" value="Genomic_DNA"/>
</dbReference>
<dbReference type="AlphaFoldDB" id="X0UQX9"/>
<feature type="non-terminal residue" evidence="1">
    <location>
        <position position="70"/>
    </location>
</feature>
<organism evidence="1">
    <name type="scientific">marine sediment metagenome</name>
    <dbReference type="NCBI Taxonomy" id="412755"/>
    <lineage>
        <taxon>unclassified sequences</taxon>
        <taxon>metagenomes</taxon>
        <taxon>ecological metagenomes</taxon>
    </lineage>
</organism>
<gene>
    <name evidence="1" type="ORF">S01H1_42626</name>
</gene>
<sequence length="70" mass="7485">MAISIISHSEATVANNTEITIDKPAGVQEGDVLIAHISTEDRTVTHPAGWTEKYDYSQGDVAIALAYKVA</sequence>
<comment type="caution">
    <text evidence="1">The sequence shown here is derived from an EMBL/GenBank/DDBJ whole genome shotgun (WGS) entry which is preliminary data.</text>
</comment>
<protein>
    <submittedName>
        <fullName evidence="1">Uncharacterized protein</fullName>
    </submittedName>
</protein>
<name>X0UQX9_9ZZZZ</name>
<evidence type="ECO:0000313" key="1">
    <source>
        <dbReference type="EMBL" id="GAG08244.1"/>
    </source>
</evidence>
<accession>X0UQX9</accession>
<proteinExistence type="predicted"/>
<reference evidence="1" key="1">
    <citation type="journal article" date="2014" name="Front. Microbiol.">
        <title>High frequency of phylogenetically diverse reductive dehalogenase-homologous genes in deep subseafloor sedimentary metagenomes.</title>
        <authorList>
            <person name="Kawai M."/>
            <person name="Futagami T."/>
            <person name="Toyoda A."/>
            <person name="Takaki Y."/>
            <person name="Nishi S."/>
            <person name="Hori S."/>
            <person name="Arai W."/>
            <person name="Tsubouchi T."/>
            <person name="Morono Y."/>
            <person name="Uchiyama I."/>
            <person name="Ito T."/>
            <person name="Fujiyama A."/>
            <person name="Inagaki F."/>
            <person name="Takami H."/>
        </authorList>
    </citation>
    <scope>NUCLEOTIDE SEQUENCE</scope>
    <source>
        <strain evidence="1">Expedition CK06-06</strain>
    </source>
</reference>